<reference evidence="15 17" key="1">
    <citation type="journal article" date="2014" name="BMC Genomics">
        <title>Genome sequence of Anopheles sinensis provides insight into genetics basis of mosquito competence for malaria parasites.</title>
        <authorList>
            <person name="Zhou D."/>
            <person name="Zhang D."/>
            <person name="Ding G."/>
            <person name="Shi L."/>
            <person name="Hou Q."/>
            <person name="Ye Y."/>
            <person name="Xu Y."/>
            <person name="Zhou H."/>
            <person name="Xiong C."/>
            <person name="Li S."/>
            <person name="Yu J."/>
            <person name="Hong S."/>
            <person name="Yu X."/>
            <person name="Zou P."/>
            <person name="Chen C."/>
            <person name="Chang X."/>
            <person name="Wang W."/>
            <person name="Lv Y."/>
            <person name="Sun Y."/>
            <person name="Ma L."/>
            <person name="Shen B."/>
            <person name="Zhu C."/>
        </authorList>
    </citation>
    <scope>NUCLEOTIDE SEQUENCE [LARGE SCALE GENOMIC DNA]</scope>
</reference>
<protein>
    <submittedName>
        <fullName evidence="15 16">Dmoj\GI12327-PA-like protein</fullName>
    </submittedName>
</protein>
<feature type="compositionally biased region" description="Basic residues" evidence="12">
    <location>
        <begin position="446"/>
        <end position="455"/>
    </location>
</feature>
<keyword evidence="4" id="KW-0563">Paired box</keyword>
<evidence type="ECO:0000256" key="3">
    <source>
        <dbReference type="ARBA" id="ARBA00022473"/>
    </source>
</evidence>
<sequence length="615" mass="64409">MICISLPLISVGLSPNLPSPGSVQPTTNLFGAAAAAAAAGAAGTANAHALAGLVSQHRLLELSRFGLRGYDLAQHMLTQQGAVSKLLGTLRPPGLIGGSKPKVATPAVVSKIEQYKRENPTIFAWEIRERLISEGVCTNATAPSVSSINRILRNRAAERAAAEFARAAGYGLYPPPPYGGFPWPTPTHLWSPGQGLPNMSQPGGSTTPGTIGSPGSGSHETLGSPDGNRLIDIEGEDSNSLDGDQPKFRRNRTTFSPEQLEELEKEFDKSHYPCVSTRERLASRTSLSEARVQVWFSNRRAKWRRHQRMNLLKRSSSPTTRAAAAAGTAASSAFTPGSPPPPPLQQPPQLPTGSQPPTGTSQQPPSQQAAAPAPSSGSPGAPHPAHHLPPHPGAPHHHHHHHLSHLHHPPHPHAHPFHPHHHALSHPHSHQPPPPPPGSSQLPPHAPHHHHHAAAHLHPNPSTSPASAAAAAAALGAQAAAAVAAAQAASLVTASTPLLMGGEHSAFRSLVPTSAAALFAGLSRSYAATSAASSNPDSVSPAPTDDSDEEINVHDDDSNDEFEPTGSNHRSNGDDRRRRRRRSSSATGGSVSAASSSGPGPLQLTKHERTPQPQQ</sequence>
<feature type="region of interest" description="Disordered" evidence="12">
    <location>
        <begin position="530"/>
        <end position="615"/>
    </location>
</feature>
<dbReference type="EMBL" id="ATLV01023922">
    <property type="status" value="NOT_ANNOTATED_CDS"/>
    <property type="molecule type" value="Genomic_DNA"/>
</dbReference>
<dbReference type="PANTHER" id="PTHR45636:SF50">
    <property type="entry name" value="EYEGONE, ISOFORM A-RELATED"/>
    <property type="match status" value="1"/>
</dbReference>
<evidence type="ECO:0000256" key="5">
    <source>
        <dbReference type="ARBA" id="ARBA00023015"/>
    </source>
</evidence>
<dbReference type="Gene3D" id="1.10.10.10">
    <property type="entry name" value="Winged helix-like DNA-binding domain superfamily/Winged helix DNA-binding domain"/>
    <property type="match status" value="1"/>
</dbReference>
<feature type="compositionally biased region" description="Low complexity" evidence="12">
    <location>
        <begin position="351"/>
        <end position="380"/>
    </location>
</feature>
<dbReference type="InterPro" id="IPR036388">
    <property type="entry name" value="WH-like_DNA-bd_sf"/>
</dbReference>
<dbReference type="VEuPathDB" id="VectorBase:ASIS022638"/>
<dbReference type="OrthoDB" id="3225452at2759"/>
<evidence type="ECO:0000313" key="15">
    <source>
        <dbReference type="EMBL" id="KFB49920.1"/>
    </source>
</evidence>
<dbReference type="Proteomes" id="UP000030765">
    <property type="component" value="Unassembled WGS sequence"/>
</dbReference>
<evidence type="ECO:0000259" key="13">
    <source>
        <dbReference type="PROSITE" id="PS50071"/>
    </source>
</evidence>
<dbReference type="Pfam" id="PF00046">
    <property type="entry name" value="Homeodomain"/>
    <property type="match status" value="1"/>
</dbReference>
<dbReference type="VEuPathDB" id="VectorBase:ASIS008349"/>
<dbReference type="InterPro" id="IPR001356">
    <property type="entry name" value="HD"/>
</dbReference>
<dbReference type="FunFam" id="1.10.10.10:FF:000003">
    <property type="entry name" value="Paired box protein Pax-6"/>
    <property type="match status" value="1"/>
</dbReference>
<dbReference type="EnsemblMetazoa" id="ASIC017952-RA">
    <property type="protein sequence ID" value="ASIC017952-PA"/>
    <property type="gene ID" value="ASIC017952"/>
</dbReference>
<feature type="region of interest" description="Disordered" evidence="12">
    <location>
        <begin position="307"/>
        <end position="466"/>
    </location>
</feature>
<dbReference type="PROSITE" id="PS51057">
    <property type="entry name" value="PAIRED_2"/>
    <property type="match status" value="1"/>
</dbReference>
<dbReference type="SUPFAM" id="SSF46689">
    <property type="entry name" value="Homeodomain-like"/>
    <property type="match status" value="2"/>
</dbReference>
<feature type="domain" description="Homeobox" evidence="13">
    <location>
        <begin position="246"/>
        <end position="306"/>
    </location>
</feature>
<feature type="region of interest" description="Disordered" evidence="12">
    <location>
        <begin position="190"/>
        <end position="256"/>
    </location>
</feature>
<gene>
    <name evidence="15" type="ORF">ZHAS_00017952</name>
</gene>
<evidence type="ECO:0000256" key="2">
    <source>
        <dbReference type="ARBA" id="ARBA00005733"/>
    </source>
</evidence>
<name>A0A084WI76_ANOSI</name>
<dbReference type="InterPro" id="IPR001523">
    <property type="entry name" value="Paired_dom"/>
</dbReference>
<comment type="subcellular location">
    <subcellularLocation>
        <location evidence="1 10 11">Nucleus</location>
    </subcellularLocation>
</comment>
<keyword evidence="17" id="KW-1185">Reference proteome</keyword>
<evidence type="ECO:0000256" key="9">
    <source>
        <dbReference type="ARBA" id="ARBA00023242"/>
    </source>
</evidence>
<evidence type="ECO:0000313" key="17">
    <source>
        <dbReference type="Proteomes" id="UP000030765"/>
    </source>
</evidence>
<dbReference type="InterPro" id="IPR043565">
    <property type="entry name" value="PAX_fam"/>
</dbReference>
<dbReference type="VEuPathDB" id="VectorBase:ASIC017952"/>
<keyword evidence="7 10" id="KW-0371">Homeobox</keyword>
<evidence type="ECO:0000313" key="16">
    <source>
        <dbReference type="EnsemblMetazoa" id="ASIC017952-PA"/>
    </source>
</evidence>
<dbReference type="GO" id="GO:0005634">
    <property type="term" value="C:nucleus"/>
    <property type="evidence" value="ECO:0007669"/>
    <property type="project" value="UniProtKB-SubCell"/>
</dbReference>
<reference evidence="16" key="2">
    <citation type="submission" date="2020-05" db="UniProtKB">
        <authorList>
            <consortium name="EnsemblMetazoa"/>
        </authorList>
    </citation>
    <scope>IDENTIFICATION</scope>
</reference>
<dbReference type="Gene3D" id="1.10.10.60">
    <property type="entry name" value="Homeodomain-like"/>
    <property type="match status" value="1"/>
</dbReference>
<comment type="similarity">
    <text evidence="2">Belongs to the paired homeobox family.</text>
</comment>
<dbReference type="OMA" id="QRSRMHY"/>
<evidence type="ECO:0000256" key="6">
    <source>
        <dbReference type="ARBA" id="ARBA00023125"/>
    </source>
</evidence>
<feature type="domain" description="Paired" evidence="14">
    <location>
        <begin position="34"/>
        <end position="155"/>
    </location>
</feature>
<dbReference type="Pfam" id="PF00292">
    <property type="entry name" value="PAX"/>
    <property type="match status" value="1"/>
</dbReference>
<dbReference type="PROSITE" id="PS00027">
    <property type="entry name" value="HOMEOBOX_1"/>
    <property type="match status" value="1"/>
</dbReference>
<dbReference type="SMART" id="SM00389">
    <property type="entry name" value="HOX"/>
    <property type="match status" value="1"/>
</dbReference>
<evidence type="ECO:0000256" key="8">
    <source>
        <dbReference type="ARBA" id="ARBA00023163"/>
    </source>
</evidence>
<evidence type="ECO:0000256" key="12">
    <source>
        <dbReference type="SAM" id="MobiDB-lite"/>
    </source>
</evidence>
<dbReference type="GO" id="GO:0000978">
    <property type="term" value="F:RNA polymerase II cis-regulatory region sequence-specific DNA binding"/>
    <property type="evidence" value="ECO:0007669"/>
    <property type="project" value="TreeGrafter"/>
</dbReference>
<feature type="compositionally biased region" description="Low complexity" evidence="12">
    <location>
        <begin position="456"/>
        <end position="466"/>
    </location>
</feature>
<dbReference type="FunFam" id="1.10.10.60:FF:000307">
    <property type="entry name" value="Eyegone, isoform A"/>
    <property type="match status" value="1"/>
</dbReference>
<feature type="compositionally biased region" description="Basic residues" evidence="12">
    <location>
        <begin position="384"/>
        <end position="429"/>
    </location>
</feature>
<feature type="compositionally biased region" description="Low complexity" evidence="12">
    <location>
        <begin position="315"/>
        <end position="336"/>
    </location>
</feature>
<organism evidence="15">
    <name type="scientific">Anopheles sinensis</name>
    <name type="common">Mosquito</name>
    <dbReference type="NCBI Taxonomy" id="74873"/>
    <lineage>
        <taxon>Eukaryota</taxon>
        <taxon>Metazoa</taxon>
        <taxon>Ecdysozoa</taxon>
        <taxon>Arthropoda</taxon>
        <taxon>Hexapoda</taxon>
        <taxon>Insecta</taxon>
        <taxon>Pterygota</taxon>
        <taxon>Neoptera</taxon>
        <taxon>Endopterygota</taxon>
        <taxon>Diptera</taxon>
        <taxon>Nematocera</taxon>
        <taxon>Culicoidea</taxon>
        <taxon>Culicidae</taxon>
        <taxon>Anophelinae</taxon>
        <taxon>Anopheles</taxon>
    </lineage>
</organism>
<dbReference type="AlphaFoldDB" id="A0A084WI76"/>
<dbReference type="EMBL" id="KE525347">
    <property type="protein sequence ID" value="KFB49920.1"/>
    <property type="molecule type" value="Genomic_DNA"/>
</dbReference>
<keyword evidence="6 10" id="KW-0238">DNA-binding</keyword>
<dbReference type="SMART" id="SM00351">
    <property type="entry name" value="PAX"/>
    <property type="match status" value="1"/>
</dbReference>
<keyword evidence="8" id="KW-0804">Transcription</keyword>
<dbReference type="InterPro" id="IPR017970">
    <property type="entry name" value="Homeobox_CS"/>
</dbReference>
<keyword evidence="5" id="KW-0805">Transcription regulation</keyword>
<dbReference type="GO" id="GO:0000981">
    <property type="term" value="F:DNA-binding transcription factor activity, RNA polymerase II-specific"/>
    <property type="evidence" value="ECO:0007669"/>
    <property type="project" value="InterPro"/>
</dbReference>
<dbReference type="InterPro" id="IPR009057">
    <property type="entry name" value="Homeodomain-like_sf"/>
</dbReference>
<evidence type="ECO:0000256" key="11">
    <source>
        <dbReference type="RuleBase" id="RU000682"/>
    </source>
</evidence>
<feature type="DNA-binding region" description="Homeobox" evidence="10">
    <location>
        <begin position="248"/>
        <end position="307"/>
    </location>
</feature>
<dbReference type="STRING" id="74873.A0A084WI76"/>
<dbReference type="PANTHER" id="PTHR45636">
    <property type="entry name" value="PAIRED BOX PROTEIN PAX-6-RELATED-RELATED"/>
    <property type="match status" value="1"/>
</dbReference>
<keyword evidence="3" id="KW-0217">Developmental protein</keyword>
<keyword evidence="9 10" id="KW-0539">Nucleus</keyword>
<accession>A0A084WI76</accession>
<dbReference type="CDD" id="cd00086">
    <property type="entry name" value="homeodomain"/>
    <property type="match status" value="1"/>
</dbReference>
<proteinExistence type="inferred from homology"/>
<feature type="compositionally biased region" description="Low complexity" evidence="12">
    <location>
        <begin position="584"/>
        <end position="598"/>
    </location>
</feature>
<evidence type="ECO:0000259" key="14">
    <source>
        <dbReference type="PROSITE" id="PS51057"/>
    </source>
</evidence>
<dbReference type="GO" id="GO:0009791">
    <property type="term" value="P:post-embryonic development"/>
    <property type="evidence" value="ECO:0007669"/>
    <property type="project" value="UniProtKB-ARBA"/>
</dbReference>
<feature type="compositionally biased region" description="Low complexity" evidence="12">
    <location>
        <begin position="202"/>
        <end position="218"/>
    </location>
</feature>
<evidence type="ECO:0000256" key="4">
    <source>
        <dbReference type="ARBA" id="ARBA00022724"/>
    </source>
</evidence>
<evidence type="ECO:0000256" key="1">
    <source>
        <dbReference type="ARBA" id="ARBA00004123"/>
    </source>
</evidence>
<feature type="compositionally biased region" description="Pro residues" evidence="12">
    <location>
        <begin position="337"/>
        <end position="350"/>
    </location>
</feature>
<evidence type="ECO:0000256" key="7">
    <source>
        <dbReference type="ARBA" id="ARBA00023155"/>
    </source>
</evidence>
<feature type="compositionally biased region" description="Basic and acidic residues" evidence="12">
    <location>
        <begin position="605"/>
        <end position="615"/>
    </location>
</feature>
<evidence type="ECO:0000256" key="10">
    <source>
        <dbReference type="PROSITE-ProRule" id="PRU00108"/>
    </source>
</evidence>
<dbReference type="PROSITE" id="PS50071">
    <property type="entry name" value="HOMEOBOX_2"/>
    <property type="match status" value="1"/>
</dbReference>